<dbReference type="InParanoid" id="Q55772"/>
<evidence type="ECO:0000313" key="4">
    <source>
        <dbReference type="Proteomes" id="UP000001425"/>
    </source>
</evidence>
<dbReference type="PANTHER" id="PTHR33219:SF14">
    <property type="entry name" value="PROTEIN COFACTOR ASSEMBLY OF COMPLEX C SUBUNIT B CCB3, CHLOROPLASTIC-RELATED"/>
    <property type="match status" value="1"/>
</dbReference>
<reference evidence="3 4" key="1">
    <citation type="journal article" date="1995" name="DNA Res.">
        <title>Sequence analysis of the genome of the unicellular cyanobacterium Synechocystis sp. strain PCC6803. I. Sequence features in the 1 Mb region from map positions 64% to 92% of the genome.</title>
        <authorList>
            <person name="Kaneko T."/>
            <person name="Tanaka A."/>
            <person name="Sato S."/>
            <person name="Kotani H."/>
            <person name="Sazuka T."/>
            <person name="Miyajima N."/>
            <person name="Sugiura M."/>
            <person name="Tabata S."/>
        </authorList>
    </citation>
    <scope>NUCLEOTIDE SEQUENCE [LARGE SCALE GENOMIC DNA]</scope>
    <source>
        <strain evidence="4">ATCC 27184 / PCC 6803 / Kazusa</strain>
    </source>
</reference>
<organism evidence="3 4">
    <name type="scientific">Synechocystis sp. (strain ATCC 27184 / PCC 6803 / Kazusa)</name>
    <dbReference type="NCBI Taxonomy" id="1111708"/>
    <lineage>
        <taxon>Bacteria</taxon>
        <taxon>Bacillati</taxon>
        <taxon>Cyanobacteriota</taxon>
        <taxon>Cyanophyceae</taxon>
        <taxon>Synechococcales</taxon>
        <taxon>Merismopediaceae</taxon>
        <taxon>Synechocystis</taxon>
    </lineage>
</organism>
<comment type="similarity">
    <text evidence="1">Belongs to the YggT family.</text>
</comment>
<dbReference type="STRING" id="1148.gene:10499922"/>
<keyword evidence="4" id="KW-1185">Reference proteome</keyword>
<evidence type="ECO:0000256" key="1">
    <source>
        <dbReference type="ARBA" id="ARBA00010894"/>
    </source>
</evidence>
<keyword evidence="2" id="KW-1133">Transmembrane helix</keyword>
<sequence>MNYAAIVGQGLGILLAVMTVLFIFRIILTWYPQVELTKWPWKLIALPTEPLLIPLRKLVPPIGGVDLAPILWVFICTFLREILIGQQGLITMASRLQ</sequence>
<dbReference type="eggNOG" id="COG0762">
    <property type="taxonomic scope" value="Bacteria"/>
</dbReference>
<dbReference type="PANTHER" id="PTHR33219">
    <property type="entry name" value="YLMG HOMOLOG PROTEIN 2, CHLOROPLASTIC"/>
    <property type="match status" value="1"/>
</dbReference>
<dbReference type="Proteomes" id="UP000001425">
    <property type="component" value="Chromosome"/>
</dbReference>
<dbReference type="EMBL" id="BA000022">
    <property type="protein sequence ID" value="BAA10421.1"/>
    <property type="molecule type" value="Genomic_DNA"/>
</dbReference>
<feature type="transmembrane region" description="Helical" evidence="2">
    <location>
        <begin position="12"/>
        <end position="31"/>
    </location>
</feature>
<accession>Q55772</accession>
<dbReference type="PIR" id="S76575">
    <property type="entry name" value="S76575"/>
</dbReference>
<keyword evidence="2" id="KW-0472">Membrane</keyword>
<evidence type="ECO:0000313" key="3">
    <source>
        <dbReference type="EMBL" id="BAA10421.1"/>
    </source>
</evidence>
<dbReference type="Pfam" id="PF02325">
    <property type="entry name" value="CCB3_YggT"/>
    <property type="match status" value="1"/>
</dbReference>
<proteinExistence type="inferred from homology"/>
<feature type="transmembrane region" description="Helical" evidence="2">
    <location>
        <begin position="58"/>
        <end position="79"/>
    </location>
</feature>
<dbReference type="EnsemblBacteria" id="BAA10421">
    <property type="protein sequence ID" value="BAA10421"/>
    <property type="gene ID" value="BAA10421"/>
</dbReference>
<dbReference type="InterPro" id="IPR003425">
    <property type="entry name" value="CCB3/YggT"/>
</dbReference>
<reference evidence="3 4" key="2">
    <citation type="journal article" date="1996" name="DNA Res.">
        <title>Sequence analysis of the genome of the unicellular cyanobacterium Synechocystis sp. strain PCC6803. II. Sequence determination of the entire genome and assignment of potential protein-coding regions.</title>
        <authorList>
            <person name="Kaneko T."/>
            <person name="Sato S."/>
            <person name="Kotani H."/>
            <person name="Tanaka A."/>
            <person name="Asamizu E."/>
            <person name="Nakamura Y."/>
            <person name="Miyajima N."/>
            <person name="Hirosawa M."/>
            <person name="Sugiura M."/>
            <person name="Sasamoto S."/>
            <person name="Kimura T."/>
            <person name="Hosouchi T."/>
            <person name="Matsuno A."/>
            <person name="Muraki A."/>
            <person name="Nakazaki N."/>
            <person name="Naruo K."/>
            <person name="Okumura S."/>
            <person name="Shimpo S."/>
            <person name="Takeuchi C."/>
            <person name="Wada T."/>
            <person name="Watanabe A."/>
            <person name="Yamada M."/>
            <person name="Yasuda M."/>
            <person name="Tabata S."/>
        </authorList>
    </citation>
    <scope>NUCLEOTIDE SEQUENCE [LARGE SCALE GENOMIC DNA]</scope>
    <source>
        <strain evidence="4">ATCC 27184 / PCC 6803 / Kazusa</strain>
    </source>
</reference>
<keyword evidence="2" id="KW-0812">Transmembrane</keyword>
<dbReference type="IntAct" id="Q55772">
    <property type="interactions" value="5"/>
</dbReference>
<dbReference type="PaxDb" id="1148-1001686"/>
<name>Q55772_SYNY3</name>
<gene>
    <name evidence="3" type="ordered locus">ssl0353</name>
</gene>
<dbReference type="AlphaFoldDB" id="Q55772"/>
<dbReference type="PhylomeDB" id="Q55772"/>
<protein>
    <submittedName>
        <fullName evidence="3">Ssl0353 protein</fullName>
    </submittedName>
</protein>
<dbReference type="GO" id="GO:0016020">
    <property type="term" value="C:membrane"/>
    <property type="evidence" value="ECO:0007669"/>
    <property type="project" value="InterPro"/>
</dbReference>
<dbReference type="KEGG" id="syn:ssl0353"/>
<evidence type="ECO:0000256" key="2">
    <source>
        <dbReference type="SAM" id="Phobius"/>
    </source>
</evidence>